<dbReference type="InterPro" id="IPR016181">
    <property type="entry name" value="Acyl_CoA_acyltransferase"/>
</dbReference>
<dbReference type="Proteomes" id="UP000221168">
    <property type="component" value="Unassembled WGS sequence"/>
</dbReference>
<dbReference type="Pfam" id="PF13302">
    <property type="entry name" value="Acetyltransf_3"/>
    <property type="match status" value="1"/>
</dbReference>
<dbReference type="InterPro" id="IPR000182">
    <property type="entry name" value="GNAT_dom"/>
</dbReference>
<evidence type="ECO:0000259" key="1">
    <source>
        <dbReference type="PROSITE" id="PS51186"/>
    </source>
</evidence>
<proteinExistence type="predicted"/>
<dbReference type="RefSeq" id="WP_099307537.1">
    <property type="nucleotide sequence ID" value="NZ_PDVP01000011.1"/>
</dbReference>
<dbReference type="OrthoDB" id="9804153at2"/>
<gene>
    <name evidence="2" type="ORF">CSC94_16270</name>
</gene>
<dbReference type="PROSITE" id="PS51186">
    <property type="entry name" value="GNAT"/>
    <property type="match status" value="1"/>
</dbReference>
<sequence>MVGDTQESEEESLLRIDCPVLLTERLVLRKPHESDAADLARLASNPRVALMLTRMPHPYGMREADAFLSYAANRQHGCISAVTLAATGRFIGCAGLEPADGGALELGYWFGQPYWGKGYATETAHALVDVAFRNTDVDMVHASCRVTNSASRRVLHKCGFQFAGHGMKTSLAAGRISVEQYRLDRATWIGLKSWAARA</sequence>
<dbReference type="SUPFAM" id="SSF55729">
    <property type="entry name" value="Acyl-CoA N-acyltransferases (Nat)"/>
    <property type="match status" value="1"/>
</dbReference>
<name>A0A2G1QKD0_9HYPH</name>
<organism evidence="2 3">
    <name type="scientific">Zhengella mangrovi</name>
    <dbReference type="NCBI Taxonomy" id="1982044"/>
    <lineage>
        <taxon>Bacteria</taxon>
        <taxon>Pseudomonadati</taxon>
        <taxon>Pseudomonadota</taxon>
        <taxon>Alphaproteobacteria</taxon>
        <taxon>Hyphomicrobiales</taxon>
        <taxon>Notoacmeibacteraceae</taxon>
        <taxon>Zhengella</taxon>
    </lineage>
</organism>
<dbReference type="InterPro" id="IPR051531">
    <property type="entry name" value="N-acetyltransferase"/>
</dbReference>
<feature type="domain" description="N-acetyltransferase" evidence="1">
    <location>
        <begin position="26"/>
        <end position="194"/>
    </location>
</feature>
<keyword evidence="2" id="KW-0808">Transferase</keyword>
<keyword evidence="3" id="KW-1185">Reference proteome</keyword>
<evidence type="ECO:0000313" key="3">
    <source>
        <dbReference type="Proteomes" id="UP000221168"/>
    </source>
</evidence>
<dbReference type="GO" id="GO:0016747">
    <property type="term" value="F:acyltransferase activity, transferring groups other than amino-acyl groups"/>
    <property type="evidence" value="ECO:0007669"/>
    <property type="project" value="InterPro"/>
</dbReference>
<dbReference type="PANTHER" id="PTHR43792">
    <property type="entry name" value="GNAT FAMILY, PUTATIVE (AFU_ORTHOLOGUE AFUA_3G00765)-RELATED-RELATED"/>
    <property type="match status" value="1"/>
</dbReference>
<comment type="caution">
    <text evidence="2">The sequence shown here is derived from an EMBL/GenBank/DDBJ whole genome shotgun (WGS) entry which is preliminary data.</text>
</comment>
<reference evidence="2 3" key="1">
    <citation type="submission" date="2017-10" db="EMBL/GenBank/DDBJ databases">
        <title>Sedimentibacterium mangrovi gen. nov., sp. nov., a novel member of family Phyllobacteriacea isolated from mangrove sediment.</title>
        <authorList>
            <person name="Liao H."/>
            <person name="Tian Y."/>
        </authorList>
    </citation>
    <scope>NUCLEOTIDE SEQUENCE [LARGE SCALE GENOMIC DNA]</scope>
    <source>
        <strain evidence="2 3">X9-2-2</strain>
    </source>
</reference>
<dbReference type="EMBL" id="PDVP01000011">
    <property type="protein sequence ID" value="PHP65986.1"/>
    <property type="molecule type" value="Genomic_DNA"/>
</dbReference>
<protein>
    <submittedName>
        <fullName evidence="2">GNAT family N-acetyltransferase</fullName>
    </submittedName>
</protein>
<dbReference type="AlphaFoldDB" id="A0A2G1QKD0"/>
<dbReference type="Gene3D" id="3.40.630.30">
    <property type="match status" value="1"/>
</dbReference>
<accession>A0A2G1QKD0</accession>
<evidence type="ECO:0000313" key="2">
    <source>
        <dbReference type="EMBL" id="PHP65986.1"/>
    </source>
</evidence>